<dbReference type="EMBL" id="JAVRBG010000005">
    <property type="protein sequence ID" value="MDT0294348.1"/>
    <property type="molecule type" value="Genomic_DNA"/>
</dbReference>
<sequence length="128" mass="14527">MVNSKEFTNRLAKIMTFYELSATSFADKIQVGRSSISHIISGRNKPSLDFVMKVVQTFPEVELYWFLNGKGSFPPTTSSEIVSKKEKKASTITSKEDAIPKRNQNKTSKEIEKVILFYTDGTFDTYNP</sequence>
<dbReference type="SMART" id="SM00530">
    <property type="entry name" value="HTH_XRE"/>
    <property type="match status" value="1"/>
</dbReference>
<dbReference type="InterPro" id="IPR010982">
    <property type="entry name" value="Lambda_DNA-bd_dom_sf"/>
</dbReference>
<keyword evidence="3" id="KW-1185">Reference proteome</keyword>
<organism evidence="2 3">
    <name type="scientific">Mesonia ostreae</name>
    <dbReference type="NCBI Taxonomy" id="861110"/>
    <lineage>
        <taxon>Bacteria</taxon>
        <taxon>Pseudomonadati</taxon>
        <taxon>Bacteroidota</taxon>
        <taxon>Flavobacteriia</taxon>
        <taxon>Flavobacteriales</taxon>
        <taxon>Flavobacteriaceae</taxon>
        <taxon>Mesonia</taxon>
    </lineage>
</organism>
<dbReference type="RefSeq" id="WP_311401298.1">
    <property type="nucleotide sequence ID" value="NZ_JAVRBG010000005.1"/>
</dbReference>
<dbReference type="InterPro" id="IPR001387">
    <property type="entry name" value="Cro/C1-type_HTH"/>
</dbReference>
<feature type="domain" description="HTH cro/C1-type" evidence="1">
    <location>
        <begin position="20"/>
        <end position="66"/>
    </location>
</feature>
<protein>
    <submittedName>
        <fullName evidence="2">Helix-turn-helix transcriptional regulator</fullName>
    </submittedName>
</protein>
<evidence type="ECO:0000313" key="3">
    <source>
        <dbReference type="Proteomes" id="UP001182991"/>
    </source>
</evidence>
<accession>A0ABU2KI04</accession>
<dbReference type="SUPFAM" id="SSF47413">
    <property type="entry name" value="lambda repressor-like DNA-binding domains"/>
    <property type="match status" value="1"/>
</dbReference>
<evidence type="ECO:0000259" key="1">
    <source>
        <dbReference type="PROSITE" id="PS50943"/>
    </source>
</evidence>
<dbReference type="CDD" id="cd00093">
    <property type="entry name" value="HTH_XRE"/>
    <property type="match status" value="1"/>
</dbReference>
<evidence type="ECO:0000313" key="2">
    <source>
        <dbReference type="EMBL" id="MDT0294348.1"/>
    </source>
</evidence>
<dbReference type="Pfam" id="PF01381">
    <property type="entry name" value="HTH_3"/>
    <property type="match status" value="1"/>
</dbReference>
<name>A0ABU2KI04_9FLAO</name>
<dbReference type="Gene3D" id="1.10.260.40">
    <property type="entry name" value="lambda repressor-like DNA-binding domains"/>
    <property type="match status" value="1"/>
</dbReference>
<proteinExistence type="predicted"/>
<dbReference type="Proteomes" id="UP001182991">
    <property type="component" value="Unassembled WGS sequence"/>
</dbReference>
<dbReference type="PROSITE" id="PS50943">
    <property type="entry name" value="HTH_CROC1"/>
    <property type="match status" value="1"/>
</dbReference>
<comment type="caution">
    <text evidence="2">The sequence shown here is derived from an EMBL/GenBank/DDBJ whole genome shotgun (WGS) entry which is preliminary data.</text>
</comment>
<gene>
    <name evidence="2" type="ORF">RLT85_06845</name>
</gene>
<reference evidence="3" key="1">
    <citation type="submission" date="2023-07" db="EMBL/GenBank/DDBJ databases">
        <title>Isolating and identifying novel microbial strains from the Mariana Trench.</title>
        <authorList>
            <person name="Fu H."/>
        </authorList>
    </citation>
    <scope>NUCLEOTIDE SEQUENCE [LARGE SCALE GENOMIC DNA]</scope>
    <source>
        <strain evidence="3">T-y2</strain>
    </source>
</reference>